<reference evidence="1 2" key="1">
    <citation type="submission" date="2017-11" db="EMBL/GenBank/DDBJ databases">
        <title>Complete genome of a free-living desiccation-tolerant cyanobacterium and its photosynthetic adaptation to extreme terrestrial habitat.</title>
        <authorList>
            <person name="Shang J."/>
        </authorList>
    </citation>
    <scope>NUCLEOTIDE SEQUENCE [LARGE SCALE GENOMIC DNA]</scope>
    <source>
        <strain evidence="1 2">CCNUN1</strain>
    </source>
</reference>
<evidence type="ECO:0000313" key="1">
    <source>
        <dbReference type="EMBL" id="AUB36579.1"/>
    </source>
</evidence>
<sequence length="37" mass="4471">MFPGFLCGVRSLTKYHDKVTTQQERTRNNFGNRLLWR</sequence>
<organism evidence="1 2">
    <name type="scientific">Nostoc flagelliforme CCNUN1</name>
    <dbReference type="NCBI Taxonomy" id="2038116"/>
    <lineage>
        <taxon>Bacteria</taxon>
        <taxon>Bacillati</taxon>
        <taxon>Cyanobacteriota</taxon>
        <taxon>Cyanophyceae</taxon>
        <taxon>Nostocales</taxon>
        <taxon>Nostocaceae</taxon>
        <taxon>Nostoc</taxon>
    </lineage>
</organism>
<protein>
    <submittedName>
        <fullName evidence="1">Uncharacterized protein</fullName>
    </submittedName>
</protein>
<dbReference type="KEGG" id="nfl:COO91_02498"/>
<proteinExistence type="predicted"/>
<gene>
    <name evidence="1" type="ORF">COO91_02498</name>
</gene>
<name>A0A2K8SMB7_9NOSO</name>
<dbReference type="EMBL" id="CP024785">
    <property type="protein sequence ID" value="AUB36579.1"/>
    <property type="molecule type" value="Genomic_DNA"/>
</dbReference>
<dbReference type="AlphaFoldDB" id="A0A2K8SMB7"/>
<evidence type="ECO:0000313" key="2">
    <source>
        <dbReference type="Proteomes" id="UP000232003"/>
    </source>
</evidence>
<accession>A0A2K8SMB7</accession>
<keyword evidence="2" id="KW-1185">Reference proteome</keyword>
<dbReference type="Proteomes" id="UP000232003">
    <property type="component" value="Chromosome"/>
</dbReference>